<dbReference type="RefSeq" id="WP_163157163.1">
    <property type="nucleotide sequence ID" value="NZ_VKHP01000100.1"/>
</dbReference>
<accession>A0A6P1BJH5</accession>
<dbReference type="EMBL" id="VKHP01000100">
    <property type="protein sequence ID" value="NEU98647.1"/>
    <property type="molecule type" value="Genomic_DNA"/>
</dbReference>
<dbReference type="Proteomes" id="UP000468531">
    <property type="component" value="Unassembled WGS sequence"/>
</dbReference>
<comment type="caution">
    <text evidence="1">The sequence shown here is derived from an EMBL/GenBank/DDBJ whole genome shotgun (WGS) entry which is preliminary data.</text>
</comment>
<organism evidence="1 2">
    <name type="scientific">Bradyrhizobium uaiense</name>
    <dbReference type="NCBI Taxonomy" id="2594946"/>
    <lineage>
        <taxon>Bacteria</taxon>
        <taxon>Pseudomonadati</taxon>
        <taxon>Pseudomonadota</taxon>
        <taxon>Alphaproteobacteria</taxon>
        <taxon>Hyphomicrobiales</taxon>
        <taxon>Nitrobacteraceae</taxon>
        <taxon>Bradyrhizobium</taxon>
    </lineage>
</organism>
<gene>
    <name evidence="1" type="ORF">FNJ47_23165</name>
</gene>
<proteinExistence type="predicted"/>
<evidence type="ECO:0000313" key="1">
    <source>
        <dbReference type="EMBL" id="NEU98647.1"/>
    </source>
</evidence>
<protein>
    <submittedName>
        <fullName evidence="1">Uncharacterized protein</fullName>
    </submittedName>
</protein>
<reference evidence="1 2" key="1">
    <citation type="journal article" date="2020" name="Arch. Microbiol.">
        <title>Bradyrhizobium uaiense sp. nov., a new highly efficient cowpea symbiont.</title>
        <authorList>
            <person name="Cabral Michel D."/>
            <person name="Azarias Guimaraes A."/>
            <person name="Martins da Costa E."/>
            <person name="Soares de Carvalho T."/>
            <person name="Balsanelli E."/>
            <person name="Willems A."/>
            <person name="Maltempi de Souza E."/>
            <person name="de Souza Moreira F.M."/>
        </authorList>
    </citation>
    <scope>NUCLEOTIDE SEQUENCE [LARGE SCALE GENOMIC DNA]</scope>
    <source>
        <strain evidence="1 2">UFLA 03-164</strain>
    </source>
</reference>
<dbReference type="AlphaFoldDB" id="A0A6P1BJH5"/>
<evidence type="ECO:0000313" key="2">
    <source>
        <dbReference type="Proteomes" id="UP000468531"/>
    </source>
</evidence>
<name>A0A6P1BJH5_9BRAD</name>
<sequence length="123" mass="13540">MTPKHVVSVRAFARRRRIVASAIAYGLSLAVRFTPATGEEVKIQPQFLQRAHPAISNLTDNGTALASAEVGRSNAAESSFFHHLWPPRVSSRSGWPFPLGSGDFTFLSRGRATMFVDDGWIDR</sequence>
<keyword evidence="2" id="KW-1185">Reference proteome</keyword>